<dbReference type="AlphaFoldDB" id="A0A5J4Z3N3"/>
<evidence type="ECO:0000313" key="3">
    <source>
        <dbReference type="Proteomes" id="UP000324585"/>
    </source>
</evidence>
<proteinExistence type="predicted"/>
<evidence type="ECO:0000256" key="1">
    <source>
        <dbReference type="SAM" id="MobiDB-lite"/>
    </source>
</evidence>
<feature type="compositionally biased region" description="Low complexity" evidence="1">
    <location>
        <begin position="255"/>
        <end position="264"/>
    </location>
</feature>
<comment type="caution">
    <text evidence="2">The sequence shown here is derived from an EMBL/GenBank/DDBJ whole genome shotgun (WGS) entry which is preliminary data.</text>
</comment>
<keyword evidence="3" id="KW-1185">Reference proteome</keyword>
<sequence>MLEDEPDRATQHAALVHVQQHSPLRTWMAGRKVDRLGKNYHYTLWVELPSDVTCHGEARVFLKGELRFNEKSSGRVVSRNLSMKAIRGFDKLACATMPRFGIEIVCRTKALVPRELNVYHESELKFMIVFDSDPKRTFASTVYLEGSLFSLSPSLTADSSEDHHQLEGEQIDAIHHASVTPPGDPASQGEAKARFASVGSSEDRGVGHLSSTRISNREPAFLEPSAQSGGACLPSQDESVFSHPAEQNSRDSSHGESTSLSSGGRQYHMHEGQRQPVFSLKSKGNEAEHTRGITIPAQDPDIKAFDGGGAAADHAGDDTTKRLGEKESSPLTSAHNKISRSEGIITNVRLGTISQARAQSAVASLALREQPPIKRRRGGKDIGHQQRVEGRGYAKDSASFGFFQDATDEELESAVAISKAGEITDNTLSTNGQMSAALNTRVQALRSRDALRRSGVRTEEQDDEANDNAIHRDLSMAITRLRQVAEQFLAQQRARKASPSDIKQLVDSIVDESNKDSVLYQSILASLVLQSASW</sequence>
<evidence type="ECO:0000313" key="2">
    <source>
        <dbReference type="EMBL" id="KAA8497563.1"/>
    </source>
</evidence>
<dbReference type="Proteomes" id="UP000324585">
    <property type="component" value="Unassembled WGS sequence"/>
</dbReference>
<feature type="region of interest" description="Disordered" evidence="1">
    <location>
        <begin position="374"/>
        <end position="393"/>
    </location>
</feature>
<feature type="compositionally biased region" description="Basic and acidic residues" evidence="1">
    <location>
        <begin position="314"/>
        <end position="328"/>
    </location>
</feature>
<dbReference type="EMBL" id="VRMN01000001">
    <property type="protein sequence ID" value="KAA8497563.1"/>
    <property type="molecule type" value="Genomic_DNA"/>
</dbReference>
<reference evidence="3" key="1">
    <citation type="journal article" date="2019" name="Nat. Commun.">
        <title>Expansion of phycobilisome linker gene families in mesophilic red algae.</title>
        <authorList>
            <person name="Lee J."/>
            <person name="Kim D."/>
            <person name="Bhattacharya D."/>
            <person name="Yoon H.S."/>
        </authorList>
    </citation>
    <scope>NUCLEOTIDE SEQUENCE [LARGE SCALE GENOMIC DNA]</scope>
    <source>
        <strain evidence="3">CCMP 1328</strain>
    </source>
</reference>
<feature type="compositionally biased region" description="Basic and acidic residues" evidence="1">
    <location>
        <begin position="379"/>
        <end position="393"/>
    </location>
</feature>
<accession>A0A5J4Z3N3</accession>
<protein>
    <submittedName>
        <fullName evidence="2">Uncharacterized protein</fullName>
    </submittedName>
</protein>
<organism evidence="2 3">
    <name type="scientific">Porphyridium purpureum</name>
    <name type="common">Red alga</name>
    <name type="synonym">Porphyridium cruentum</name>
    <dbReference type="NCBI Taxonomy" id="35688"/>
    <lineage>
        <taxon>Eukaryota</taxon>
        <taxon>Rhodophyta</taxon>
        <taxon>Bangiophyceae</taxon>
        <taxon>Porphyridiales</taxon>
        <taxon>Porphyridiaceae</taxon>
        <taxon>Porphyridium</taxon>
    </lineage>
</organism>
<gene>
    <name evidence="2" type="ORF">FVE85_5148</name>
</gene>
<feature type="region of interest" description="Disordered" evidence="1">
    <location>
        <begin position="282"/>
        <end position="338"/>
    </location>
</feature>
<name>A0A5J4Z3N3_PORPP</name>
<feature type="region of interest" description="Disordered" evidence="1">
    <location>
        <begin position="176"/>
        <end position="269"/>
    </location>
</feature>